<gene>
    <name evidence="1" type="ORF">D8B20_18450</name>
</gene>
<dbReference type="RefSeq" id="WP_145891020.1">
    <property type="nucleotide sequence ID" value="NZ_CP032703.1"/>
</dbReference>
<organism evidence="1 2">
    <name type="scientific">Candidatus Pantoea soli</name>
    <dbReference type="NCBI Taxonomy" id="3098669"/>
    <lineage>
        <taxon>Bacteria</taxon>
        <taxon>Pseudomonadati</taxon>
        <taxon>Pseudomonadota</taxon>
        <taxon>Gammaproteobacteria</taxon>
        <taxon>Enterobacterales</taxon>
        <taxon>Erwiniaceae</taxon>
        <taxon>Pantoea</taxon>
    </lineage>
</organism>
<dbReference type="EMBL" id="CP032703">
    <property type="protein sequence ID" value="QDY43911.1"/>
    <property type="molecule type" value="Genomic_DNA"/>
</dbReference>
<name>A0A518XI98_9GAMM</name>
<accession>A0A518XI98</accession>
<protein>
    <submittedName>
        <fullName evidence="1">Uncharacterized protein</fullName>
    </submittedName>
</protein>
<evidence type="ECO:0000313" key="1">
    <source>
        <dbReference type="EMBL" id="QDY43911.1"/>
    </source>
</evidence>
<geneLocation type="plasmid" evidence="1 2">
    <name>unnamed1</name>
</geneLocation>
<dbReference type="AlphaFoldDB" id="A0A518XI98"/>
<keyword evidence="2" id="KW-1185">Reference proteome</keyword>
<keyword evidence="1" id="KW-0614">Plasmid</keyword>
<evidence type="ECO:0000313" key="2">
    <source>
        <dbReference type="Proteomes" id="UP000319411"/>
    </source>
</evidence>
<dbReference type="Proteomes" id="UP000319411">
    <property type="component" value="Plasmid unnamed1"/>
</dbReference>
<reference evidence="1 2" key="1">
    <citation type="submission" date="2018-10" db="EMBL/GenBank/DDBJ databases">
        <title>Genome Sequencing of Pantoea dispersa DSM 32899.</title>
        <authorList>
            <person name="Nawrath M."/>
            <person name="Ottenheim C."/>
            <person name="Wilm A."/>
            <person name="Zimmermann W."/>
            <person name="Wu J.C."/>
        </authorList>
    </citation>
    <scope>NUCLEOTIDE SEQUENCE [LARGE SCALE GENOMIC DNA]</scope>
    <source>
        <strain evidence="1 2">DSM 32899</strain>
        <plasmid evidence="1 2">unnamed1</plasmid>
    </source>
</reference>
<sequence>MSGQEEGKGYVIIGEAALSLALSGRKISVQSLINELGQMAKAGISTVRQHDISEASSWLKSFTDQDEAIQHVPYLHTLADLNDEMN</sequence>
<proteinExistence type="predicted"/>
<dbReference type="OrthoDB" id="6548079at2"/>
<dbReference type="KEGG" id="pdis:D8B20_18450"/>